<feature type="compositionally biased region" description="Basic residues" evidence="20">
    <location>
        <begin position="1708"/>
        <end position="1725"/>
    </location>
</feature>
<evidence type="ECO:0000256" key="17">
    <source>
        <dbReference type="ARBA" id="ARBA00077345"/>
    </source>
</evidence>
<dbReference type="CDD" id="cd15610">
    <property type="entry name" value="PHD3_KDM5A_like"/>
    <property type="match status" value="1"/>
</dbReference>
<feature type="region of interest" description="Disordered" evidence="20">
    <location>
        <begin position="1424"/>
        <end position="1443"/>
    </location>
</feature>
<dbReference type="GO" id="GO:0005634">
    <property type="term" value="C:nucleus"/>
    <property type="evidence" value="ECO:0007669"/>
    <property type="project" value="UniProtKB-SubCell"/>
</dbReference>
<keyword evidence="26" id="KW-1185">Reference proteome</keyword>
<feature type="compositionally biased region" description="Low complexity" evidence="20">
    <location>
        <begin position="1869"/>
        <end position="1878"/>
    </location>
</feature>
<feature type="compositionally biased region" description="Low complexity" evidence="20">
    <location>
        <begin position="1890"/>
        <end position="1901"/>
    </location>
</feature>
<feature type="compositionally biased region" description="Basic residues" evidence="20">
    <location>
        <begin position="1474"/>
        <end position="1483"/>
    </location>
</feature>
<feature type="compositionally biased region" description="Basic and acidic residues" evidence="20">
    <location>
        <begin position="1428"/>
        <end position="1443"/>
    </location>
</feature>
<evidence type="ECO:0000256" key="2">
    <source>
        <dbReference type="ARBA" id="ARBA00004123"/>
    </source>
</evidence>
<evidence type="ECO:0000313" key="25">
    <source>
        <dbReference type="EMBL" id="OXA38478.1"/>
    </source>
</evidence>
<dbReference type="Proteomes" id="UP000198287">
    <property type="component" value="Unassembled WGS sequence"/>
</dbReference>
<dbReference type="PROSITE" id="PS51184">
    <property type="entry name" value="JMJC"/>
    <property type="match status" value="1"/>
</dbReference>
<dbReference type="Pfam" id="PF02373">
    <property type="entry name" value="JmjC"/>
    <property type="match status" value="1"/>
</dbReference>
<dbReference type="GO" id="GO:0032259">
    <property type="term" value="P:methylation"/>
    <property type="evidence" value="ECO:0007669"/>
    <property type="project" value="UniProtKB-KW"/>
</dbReference>
<dbReference type="SMART" id="SM01014">
    <property type="entry name" value="ARID"/>
    <property type="match status" value="1"/>
</dbReference>
<keyword evidence="5" id="KW-0479">Metal-binding</keyword>
<evidence type="ECO:0000256" key="13">
    <source>
        <dbReference type="ARBA" id="ARBA00023242"/>
    </source>
</evidence>
<feature type="compositionally biased region" description="Polar residues" evidence="20">
    <location>
        <begin position="230"/>
        <end position="252"/>
    </location>
</feature>
<evidence type="ECO:0000256" key="14">
    <source>
        <dbReference type="ARBA" id="ARBA00048734"/>
    </source>
</evidence>
<comment type="subcellular location">
    <subcellularLocation>
        <location evidence="2">Nucleus</location>
    </subcellularLocation>
</comment>
<dbReference type="Gene3D" id="3.30.40.10">
    <property type="entry name" value="Zinc/RING finger domain, C3HC4 (zinc finger)"/>
    <property type="match status" value="3"/>
</dbReference>
<comment type="catalytic activity">
    <reaction evidence="14">
        <text>N(6),N(6),N(6)-trimethyl-L-lysyl(4)-[histone H3] + 3 2-oxoglutarate + 3 O2 = L-lysyl(4)-[histone H3] + 3 formaldehyde + 3 succinate + 3 CO2</text>
        <dbReference type="Rhea" id="RHEA:60208"/>
        <dbReference type="Rhea" id="RHEA-COMP:15537"/>
        <dbReference type="Rhea" id="RHEA-COMP:15547"/>
        <dbReference type="ChEBI" id="CHEBI:15379"/>
        <dbReference type="ChEBI" id="CHEBI:16526"/>
        <dbReference type="ChEBI" id="CHEBI:16810"/>
        <dbReference type="ChEBI" id="CHEBI:16842"/>
        <dbReference type="ChEBI" id="CHEBI:29969"/>
        <dbReference type="ChEBI" id="CHEBI:30031"/>
        <dbReference type="ChEBI" id="CHEBI:61961"/>
        <dbReference type="EC" id="1.14.11.67"/>
    </reaction>
</comment>
<dbReference type="FunFam" id="1.10.150.60:FF:000016">
    <property type="entry name" value="Putative Lysine-specific demethylase 5B"/>
    <property type="match status" value="1"/>
</dbReference>
<keyword evidence="7 19" id="KW-0863">Zinc-finger</keyword>
<keyword evidence="10" id="KW-0223">Dioxygenase</keyword>
<dbReference type="GO" id="GO:0034647">
    <property type="term" value="F:histone H3K4me/H3K4me2/H3K4me3 demethylase activity"/>
    <property type="evidence" value="ECO:0007669"/>
    <property type="project" value="UniProtKB-EC"/>
</dbReference>
<feature type="region of interest" description="Disordered" evidence="20">
    <location>
        <begin position="1814"/>
        <end position="1919"/>
    </location>
</feature>
<reference evidence="25 26" key="1">
    <citation type="submission" date="2015-12" db="EMBL/GenBank/DDBJ databases">
        <title>The genome of Folsomia candida.</title>
        <authorList>
            <person name="Faddeeva A."/>
            <person name="Derks M.F."/>
            <person name="Anvar Y."/>
            <person name="Smit S."/>
            <person name="Van Straalen N."/>
            <person name="Roelofs D."/>
        </authorList>
    </citation>
    <scope>NUCLEOTIDE SEQUENCE [LARGE SCALE GENOMIC DNA]</scope>
    <source>
        <strain evidence="25 26">VU population</strain>
        <tissue evidence="25">Whole body</tissue>
    </source>
</reference>
<dbReference type="GO" id="GO:0000785">
    <property type="term" value="C:chromatin"/>
    <property type="evidence" value="ECO:0007669"/>
    <property type="project" value="TreeGrafter"/>
</dbReference>
<dbReference type="PROSITE" id="PS51011">
    <property type="entry name" value="ARID"/>
    <property type="match status" value="1"/>
</dbReference>
<dbReference type="InterPro" id="IPR048615">
    <property type="entry name" value="KDM5_C-hel"/>
</dbReference>
<evidence type="ECO:0000256" key="18">
    <source>
        <dbReference type="ARBA" id="ARBA00081689"/>
    </source>
</evidence>
<evidence type="ECO:0000259" key="21">
    <source>
        <dbReference type="PROSITE" id="PS50016"/>
    </source>
</evidence>
<dbReference type="FunFam" id="2.60.120.650:FF:000036">
    <property type="entry name" value="Lysine-specific demethylase rbr-2"/>
    <property type="match status" value="1"/>
</dbReference>
<dbReference type="InterPro" id="IPR011011">
    <property type="entry name" value="Znf_FYVE_PHD"/>
</dbReference>
<dbReference type="InterPro" id="IPR001965">
    <property type="entry name" value="Znf_PHD"/>
</dbReference>
<dbReference type="OMA" id="FMIRCEL"/>
<keyword evidence="11" id="KW-0560">Oxidoreductase</keyword>
<dbReference type="InterPro" id="IPR003349">
    <property type="entry name" value="JmjN"/>
</dbReference>
<evidence type="ECO:0000313" key="26">
    <source>
        <dbReference type="Proteomes" id="UP000198287"/>
    </source>
</evidence>
<dbReference type="InterPro" id="IPR004198">
    <property type="entry name" value="Znf_C5HC2"/>
</dbReference>
<evidence type="ECO:0000256" key="6">
    <source>
        <dbReference type="ARBA" id="ARBA00022737"/>
    </source>
</evidence>
<evidence type="ECO:0000259" key="23">
    <source>
        <dbReference type="PROSITE" id="PS51183"/>
    </source>
</evidence>
<dbReference type="SUPFAM" id="SSF51197">
    <property type="entry name" value="Clavaminate synthase-like"/>
    <property type="match status" value="1"/>
</dbReference>
<evidence type="ECO:0000256" key="7">
    <source>
        <dbReference type="ARBA" id="ARBA00022771"/>
    </source>
</evidence>
<dbReference type="PROSITE" id="PS51183">
    <property type="entry name" value="JMJN"/>
    <property type="match status" value="1"/>
</dbReference>
<keyword evidence="25" id="KW-0808">Transferase</keyword>
<dbReference type="SMART" id="SM00501">
    <property type="entry name" value="BRIGHT"/>
    <property type="match status" value="1"/>
</dbReference>
<dbReference type="GO" id="GO:0003677">
    <property type="term" value="F:DNA binding"/>
    <property type="evidence" value="ECO:0007669"/>
    <property type="project" value="InterPro"/>
</dbReference>
<dbReference type="SUPFAM" id="SSF57903">
    <property type="entry name" value="FYVE/PHD zinc finger"/>
    <property type="match status" value="3"/>
</dbReference>
<dbReference type="Gene3D" id="1.10.150.60">
    <property type="entry name" value="ARID DNA-binding domain"/>
    <property type="match status" value="1"/>
</dbReference>
<dbReference type="SUPFAM" id="SSF46774">
    <property type="entry name" value="ARID-like"/>
    <property type="match status" value="1"/>
</dbReference>
<dbReference type="InterPro" id="IPR019787">
    <property type="entry name" value="Znf_PHD-finger"/>
</dbReference>
<dbReference type="PANTHER" id="PTHR10694">
    <property type="entry name" value="LYSINE-SPECIFIC DEMETHYLASE"/>
    <property type="match status" value="1"/>
</dbReference>
<feature type="compositionally biased region" description="Polar residues" evidence="20">
    <location>
        <begin position="1828"/>
        <end position="1844"/>
    </location>
</feature>
<dbReference type="Pfam" id="PF02928">
    <property type="entry name" value="zf-C5HC2"/>
    <property type="match status" value="1"/>
</dbReference>
<feature type="region of interest" description="Disordered" evidence="20">
    <location>
        <begin position="218"/>
        <end position="263"/>
    </location>
</feature>
<proteinExistence type="inferred from homology"/>
<keyword evidence="25" id="KW-0489">Methyltransferase</keyword>
<comment type="caution">
    <text evidence="25">The sequence shown here is derived from an EMBL/GenBank/DDBJ whole genome shotgun (WGS) entry which is preliminary data.</text>
</comment>
<keyword evidence="13" id="KW-0539">Nucleus</keyword>
<evidence type="ECO:0000256" key="11">
    <source>
        <dbReference type="ARBA" id="ARBA00023002"/>
    </source>
</evidence>
<dbReference type="SMART" id="SM00558">
    <property type="entry name" value="JmjC"/>
    <property type="match status" value="1"/>
</dbReference>
<evidence type="ECO:0000256" key="12">
    <source>
        <dbReference type="ARBA" id="ARBA00023004"/>
    </source>
</evidence>
<dbReference type="Pfam" id="PF02375">
    <property type="entry name" value="JmjN"/>
    <property type="match status" value="1"/>
</dbReference>
<dbReference type="InterPro" id="IPR003347">
    <property type="entry name" value="JmjC_dom"/>
</dbReference>
<dbReference type="EMBL" id="LNIX01000045">
    <property type="protein sequence ID" value="OXA38478.1"/>
    <property type="molecule type" value="Genomic_DNA"/>
</dbReference>
<dbReference type="GO" id="GO:0006355">
    <property type="term" value="P:regulation of DNA-templated transcription"/>
    <property type="evidence" value="ECO:0007669"/>
    <property type="project" value="TreeGrafter"/>
</dbReference>
<dbReference type="EC" id="1.14.11.67" evidence="4"/>
<dbReference type="InterPro" id="IPR001606">
    <property type="entry name" value="ARID_dom"/>
</dbReference>
<evidence type="ECO:0000256" key="8">
    <source>
        <dbReference type="ARBA" id="ARBA00022833"/>
    </source>
</evidence>
<keyword evidence="6" id="KW-0677">Repeat</keyword>
<sequence length="1919" mass="214910">MGDPFDFVRPMEAPTFSPSEEEWADPLGYISKIRPIAEKAGICKIKPPMNWQPPFAVDVDSFKFTPRVQRLNELEAKTRVKLNFLDQIAKFWELQGQSLKIPVIEKKALDLYTLHKLVKAEGGKEKVNNEKKWNRLATRLGLSPHKNYGLLLKQHFERILHPFHVFEKSKDKLAGGLSFRGCCTHKKTRIYVEKAAVSDVEASPVKKGPNMSTLLSSVTTPIKGSPMKNPGSNKSSPMKNNNVSQVTPSPTKNGRMGASANSKPVKIVEHIQQDEDGGMMMMRGGAEPKSKELKRLMFYGAGPKMAGFVGADARKMGGGGGPHDPLEKYICLECNGGDSEDTMLLCDGCDDSYHTFCLNPPLQEGLDFRGSYTDKKMIIYVEKAEVMSAFCGCNSPRNPNPVENGAQNTLFYQREWRCPRCVAEDLNKPGEAFGFEQAAREYTLHQFGEMADQFKAEYFNMPVHRVPSEVVEREFWRIVAAIDEDVTVEYGADLHTMDHGSGFPTEISNHINAADDEYIKSGWNLNNLPNLTGSVLGHINADISGMKIPWMYVGMCFSTFCWHNEDHWSYSINYLHWGEPKTWYGVPGGKADQFEDAMKRAAPELFQSQPDLLHQLVTIMNPNILMNAGVPVFRMDQRAGEFIITFPRAYHAGFNQGYNFAEAVNFAPADWLPIGRDCIDHYSTLHRYCVFAHDELVCSMASNSAALNVGLSLATYEDFRRMIKNEFGHRATVNGWGAREGDRVLFENLPDDERLCDFCKTTCYLSSVHCACTTDRLVCIRHYDKLCECEGSDHDYKIRYTKQELLDMAATLYQKTEGYSKWLDVVKKHLGQGKTLGDKFELDQLKGLIEEAEKNKYPGGSHLEKMRRIFTDAGRVVKLCSGLFNKQKERPQRVWFTVSEVALMAEETSNLHVALKETDLMNELAVTARRVQQTAIELKESKDLDKLVECISAASETRVEIPEIKPLARQVKRLRWENKVKEFLSCKEPGSYKKEHLNDLIREGEDYRFEEKSDKPLRHLKGYREQMMQVEKEVKAILAKRKVPCMKELRGWMSALQGSLIAIPVTKDFEDLLNQAEGWLSEVTSAVSGDEEHYPYIHSIKELVRSGIELKIQLPELNVLSAQVDAARSWISQLQHTFLKKISHVTLIEVLVPRKEFPKRPTRPKLDPKFKPIELTNKQYEGIMNEGMKMVCENTDNFRAAIKELVEKELESILSLREQNREKFEKDLGQNLYCVCSSPFGKFMIRCELCLNWFHATCVPLPKLEEDISTPEKEGAGQSPKEGGDEEASDVKPHDEEQTALVVPGTSPNSSAPQVIISQDISTHAQTAYKIAMKQICFICPCCARSKRPKYGELLPLLKSLSKLPLKMMESEAFRCLSERFLGWEEQAVSLLGELVTIRKKLGTIPAPIYHQRTYKKKSIVEEDAEMKEEKKEDEEKSKEEKDPRLFINVETFREVRGSTVVHKATGKPPLKIPSKRPKTGKSRKSESDDAASVVIKSEPGGVTSLVESVIKEALSTPMDATAIKVEKVDPEDDDEFGGGGRRTPRRSLVSETDDMEDDDDDDMDVDPPSSEELAQLAEMETQLKSKLPADTLLENEVDWEAVSKSTESVEVGPIHTFMGARVPLEPAILARVEAAFVQVCLMELHSGEKGNALWRLLCAGTPNPITNLELKQVHRVIQGEISQKDLKTKPTPRKSAAMNGPNSCPRNPKKRRSSGGLAIKKRRKSGTENPAAGGPGGLAARNKRKKDKDLEECEDDCEASPCKKPTGSEVNWVQCEECNKWYHYICVGLNKKAVQKMERYECFRCKAPVDVKEEEDNSNASNEAEFTSDTAPSVCSNKENTVTDPKKPTPTERRKSTGNNAAGGAGVGVEDAGSSSAPLSNANVNNVTPAGNNALSAASSAPPPTPAPVPVNGSSTKQ</sequence>
<dbReference type="STRING" id="158441.A0A226D0Z3"/>
<feature type="region of interest" description="Disordered" evidence="20">
    <location>
        <begin position="1269"/>
        <end position="1313"/>
    </location>
</feature>
<keyword evidence="8" id="KW-0862">Zinc</keyword>
<keyword evidence="9" id="KW-0156">Chromatin regulator</keyword>
<dbReference type="OrthoDB" id="1678912at2759"/>
<evidence type="ECO:0000259" key="22">
    <source>
        <dbReference type="PROSITE" id="PS51011"/>
    </source>
</evidence>
<dbReference type="SMART" id="SM00249">
    <property type="entry name" value="PHD"/>
    <property type="match status" value="3"/>
</dbReference>
<evidence type="ECO:0000256" key="1">
    <source>
        <dbReference type="ARBA" id="ARBA00001954"/>
    </source>
</evidence>
<protein>
    <recommendedName>
        <fullName evidence="15">Lysine-specific demethylase rbr-2</fullName>
        <ecNumber evidence="4">1.14.11.67</ecNumber>
    </recommendedName>
    <alternativeName>
        <fullName evidence="16">Histone demethylase rbr-2</fullName>
    </alternativeName>
    <alternativeName>
        <fullName evidence="17">Jumonji/ARID domain-containing protein rbr-2</fullName>
    </alternativeName>
    <alternativeName>
        <fullName evidence="18">[histone H3]-trimethyl-L-lysine(4) demethylase rbr-2</fullName>
    </alternativeName>
</protein>
<dbReference type="Pfam" id="PF00628">
    <property type="entry name" value="PHD"/>
    <property type="match status" value="1"/>
</dbReference>
<feature type="domain" description="PHD-type" evidence="21">
    <location>
        <begin position="328"/>
        <end position="424"/>
    </location>
</feature>
<evidence type="ECO:0000256" key="16">
    <source>
        <dbReference type="ARBA" id="ARBA00076664"/>
    </source>
</evidence>
<dbReference type="InterPro" id="IPR036431">
    <property type="entry name" value="ARID_dom_sf"/>
</dbReference>
<organism evidence="25 26">
    <name type="scientific">Folsomia candida</name>
    <name type="common">Springtail</name>
    <dbReference type="NCBI Taxonomy" id="158441"/>
    <lineage>
        <taxon>Eukaryota</taxon>
        <taxon>Metazoa</taxon>
        <taxon>Ecdysozoa</taxon>
        <taxon>Arthropoda</taxon>
        <taxon>Hexapoda</taxon>
        <taxon>Collembola</taxon>
        <taxon>Entomobryomorpha</taxon>
        <taxon>Isotomoidea</taxon>
        <taxon>Isotomidae</taxon>
        <taxon>Proisotominae</taxon>
        <taxon>Folsomia</taxon>
    </lineage>
</organism>
<dbReference type="GO" id="GO:0008168">
    <property type="term" value="F:methyltransferase activity"/>
    <property type="evidence" value="ECO:0007669"/>
    <property type="project" value="UniProtKB-KW"/>
</dbReference>
<feature type="domain" description="ARID" evidence="22">
    <location>
        <begin position="78"/>
        <end position="168"/>
    </location>
</feature>
<comment type="similarity">
    <text evidence="3">Belongs to the JARID1 histone demethylase family.</text>
</comment>
<keyword evidence="12" id="KW-0408">Iron</keyword>
<dbReference type="PROSITE" id="PS50016">
    <property type="entry name" value="ZF_PHD_2"/>
    <property type="match status" value="1"/>
</dbReference>
<evidence type="ECO:0000256" key="5">
    <source>
        <dbReference type="ARBA" id="ARBA00022723"/>
    </source>
</evidence>
<dbReference type="SMART" id="SM00545">
    <property type="entry name" value="JmjN"/>
    <property type="match status" value="1"/>
</dbReference>
<evidence type="ECO:0000256" key="19">
    <source>
        <dbReference type="PROSITE-ProRule" id="PRU00146"/>
    </source>
</evidence>
<feature type="compositionally biased region" description="Polar residues" evidence="20">
    <location>
        <begin position="1879"/>
        <end position="1889"/>
    </location>
</feature>
<evidence type="ECO:0000256" key="15">
    <source>
        <dbReference type="ARBA" id="ARBA00070553"/>
    </source>
</evidence>
<dbReference type="Gene3D" id="2.60.120.650">
    <property type="entry name" value="Cupin"/>
    <property type="match status" value="1"/>
</dbReference>
<evidence type="ECO:0000259" key="24">
    <source>
        <dbReference type="PROSITE" id="PS51184"/>
    </source>
</evidence>
<dbReference type="InterPro" id="IPR013083">
    <property type="entry name" value="Znf_RING/FYVE/PHD"/>
</dbReference>
<accession>A0A226D0Z3</accession>
<feature type="compositionally biased region" description="Basic and acidic residues" evidence="20">
    <location>
        <begin position="1845"/>
        <end position="1856"/>
    </location>
</feature>
<dbReference type="PANTHER" id="PTHR10694:SF33">
    <property type="entry name" value="LYSINE-SPECIFIC DEMETHYLASE 5"/>
    <property type="match status" value="1"/>
</dbReference>
<feature type="region of interest" description="Disordered" evidence="20">
    <location>
        <begin position="1682"/>
        <end position="1746"/>
    </location>
</feature>
<feature type="domain" description="JmjN" evidence="23">
    <location>
        <begin position="13"/>
        <end position="54"/>
    </location>
</feature>
<feature type="compositionally biased region" description="Acidic residues" evidence="20">
    <location>
        <begin position="1552"/>
        <end position="1566"/>
    </location>
</feature>
<dbReference type="Pfam" id="PF01388">
    <property type="entry name" value="ARID"/>
    <property type="match status" value="1"/>
</dbReference>
<evidence type="ECO:0000256" key="9">
    <source>
        <dbReference type="ARBA" id="ARBA00022853"/>
    </source>
</evidence>
<feature type="region of interest" description="Disordered" evidence="20">
    <location>
        <begin position="1523"/>
        <end position="1570"/>
    </location>
</feature>
<comment type="cofactor">
    <cofactor evidence="1">
        <name>Fe(2+)</name>
        <dbReference type="ChEBI" id="CHEBI:29033"/>
    </cofactor>
</comment>
<gene>
    <name evidence="25" type="ORF">Fcan01_26725</name>
</gene>
<feature type="region of interest" description="Disordered" evidence="20">
    <location>
        <begin position="1460"/>
        <end position="1493"/>
    </location>
</feature>
<dbReference type="InterPro" id="IPR013637">
    <property type="entry name" value="Lys_sp_deMease-like_dom"/>
</dbReference>
<name>A0A226D0Z3_FOLCA</name>
<dbReference type="Pfam" id="PF21323">
    <property type="entry name" value="KDM5_C-hel"/>
    <property type="match status" value="1"/>
</dbReference>
<feature type="domain" description="JmjC" evidence="24">
    <location>
        <begin position="517"/>
        <end position="683"/>
    </location>
</feature>
<evidence type="ECO:0000256" key="20">
    <source>
        <dbReference type="SAM" id="MobiDB-lite"/>
    </source>
</evidence>
<dbReference type="GO" id="GO:0008270">
    <property type="term" value="F:zinc ion binding"/>
    <property type="evidence" value="ECO:0007669"/>
    <property type="project" value="UniProtKB-KW"/>
</dbReference>
<evidence type="ECO:0000256" key="4">
    <source>
        <dbReference type="ARBA" id="ARBA00012902"/>
    </source>
</evidence>
<evidence type="ECO:0000256" key="3">
    <source>
        <dbReference type="ARBA" id="ARBA00006801"/>
    </source>
</evidence>
<dbReference type="Pfam" id="PF08429">
    <property type="entry name" value="PLU-1"/>
    <property type="match status" value="1"/>
</dbReference>
<evidence type="ECO:0000256" key="10">
    <source>
        <dbReference type="ARBA" id="ARBA00022964"/>
    </source>
</evidence>